<evidence type="ECO:0000313" key="3">
    <source>
        <dbReference type="EMBL" id="MDQ8194803.1"/>
    </source>
</evidence>
<dbReference type="InterPro" id="IPR036514">
    <property type="entry name" value="SGNH_hydro_sf"/>
</dbReference>
<keyword evidence="1" id="KW-0378">Hydrolase</keyword>
<name>A0ABU1AJ56_9BACT</name>
<proteinExistence type="predicted"/>
<dbReference type="Gene3D" id="3.40.50.1110">
    <property type="entry name" value="SGNH hydrolase"/>
    <property type="match status" value="2"/>
</dbReference>
<evidence type="ECO:0000313" key="4">
    <source>
        <dbReference type="Proteomes" id="UP001243717"/>
    </source>
</evidence>
<evidence type="ECO:0000256" key="1">
    <source>
        <dbReference type="ARBA" id="ARBA00022801"/>
    </source>
</evidence>
<dbReference type="EMBL" id="JARXIC010000014">
    <property type="protein sequence ID" value="MDQ8194803.1"/>
    <property type="molecule type" value="Genomic_DNA"/>
</dbReference>
<organism evidence="3 4">
    <name type="scientific">Thalassobacterium sedimentorum</name>
    <dbReference type="NCBI Taxonomy" id="3041258"/>
    <lineage>
        <taxon>Bacteria</taxon>
        <taxon>Pseudomonadati</taxon>
        <taxon>Verrucomicrobiota</taxon>
        <taxon>Opitutia</taxon>
        <taxon>Puniceicoccales</taxon>
        <taxon>Coraliomargaritaceae</taxon>
        <taxon>Thalassobacterium</taxon>
    </lineage>
</organism>
<gene>
    <name evidence="3" type="ORF">QEH59_10225</name>
</gene>
<protein>
    <submittedName>
        <fullName evidence="3">Sialate O-acetylesterase</fullName>
    </submittedName>
</protein>
<dbReference type="InterPro" id="IPR039329">
    <property type="entry name" value="SIAE"/>
</dbReference>
<keyword evidence="4" id="KW-1185">Reference proteome</keyword>
<dbReference type="PANTHER" id="PTHR22901:SF0">
    <property type="entry name" value="SIALATE O-ACETYLESTERASE"/>
    <property type="match status" value="1"/>
</dbReference>
<dbReference type="Pfam" id="PF03629">
    <property type="entry name" value="SASA"/>
    <property type="match status" value="1"/>
</dbReference>
<dbReference type="SUPFAM" id="SSF52266">
    <property type="entry name" value="SGNH hydrolase"/>
    <property type="match status" value="1"/>
</dbReference>
<evidence type="ECO:0000259" key="2">
    <source>
        <dbReference type="Pfam" id="PF03629"/>
    </source>
</evidence>
<dbReference type="InterPro" id="IPR005181">
    <property type="entry name" value="SASA"/>
</dbReference>
<feature type="domain" description="Sialate O-acetylesterase" evidence="2">
    <location>
        <begin position="410"/>
        <end position="505"/>
    </location>
</feature>
<dbReference type="RefSeq" id="WP_308985269.1">
    <property type="nucleotide sequence ID" value="NZ_JARXIC010000014.1"/>
</dbReference>
<sequence length="676" mass="75291">MILGTQHTLARVSLSALFTDGMVLQNSTATSVWGYASTEKRVTVSLGELSQQAKVDRDGRWLVRLDLTDLGVGPHELSIIGDDTLVIRDVLIGQVWLASGQSNMARTLYHSRDAEAFADPANDMIRIFAVERNPSIEPTEKIVGQWYSFNKNTRTHFSSVAYYFARKLQAELGVPVAVIHASWPGTNIDSWIGLEALQSGTRLKRMIEPKLRSDRDFPEQKKLWLEATKAWLVACNREDVEPDVATVEAFAVQPIVADVDGWTTVKMPKLLKGGRVLWLRRDVSVSKSQQGKDFAVNFDEIVGIDTIFWDGIPVAGRTLESFGGSGFRRRDVLRQYHVPAELVTEGTHTLAVRLYSPWDQLGFGRRSLSAGGKAITGEWFAKTERSFDPIPADVQVVNPSVFRAPLRLFNVPSSLYNGMIHPLLSYRIKGVIWYQGENDAKNADNYRFAFPLMIREWRKAWNQPDLAFYWCQIPNYGSKKDDPAAESNWAEIRAAQSIALDLPNTGQAILLDAGEAGDIHPSDKRIPGARLAAIALAKSYGQDRVYSGPQFKSMAIEGARVRVTFSHTGSGLLAQSMASDYLYKSLPGPDDRRPLIRNSPQSEIEGFAIQGEDRVWHWANAQIDGVTVVVHSPAVPQPVAVRYAWADSPTFNLYNLDGFPASPFWADRDESLPAFP</sequence>
<dbReference type="PANTHER" id="PTHR22901">
    <property type="entry name" value="SIALATE O-ACETYLESTERASE"/>
    <property type="match status" value="1"/>
</dbReference>
<accession>A0ABU1AJ56</accession>
<comment type="caution">
    <text evidence="3">The sequence shown here is derived from an EMBL/GenBank/DDBJ whole genome shotgun (WGS) entry which is preliminary data.</text>
</comment>
<reference evidence="3 4" key="1">
    <citation type="submission" date="2023-04" db="EMBL/GenBank/DDBJ databases">
        <title>A novel bacteria isolated from coastal sediment.</title>
        <authorList>
            <person name="Liu X.-J."/>
            <person name="Du Z.-J."/>
        </authorList>
    </citation>
    <scope>NUCLEOTIDE SEQUENCE [LARGE SCALE GENOMIC DNA]</scope>
    <source>
        <strain evidence="3 4">SDUM461004</strain>
    </source>
</reference>
<dbReference type="Proteomes" id="UP001243717">
    <property type="component" value="Unassembled WGS sequence"/>
</dbReference>